<evidence type="ECO:0000256" key="1">
    <source>
        <dbReference type="SAM" id="MobiDB-lite"/>
    </source>
</evidence>
<keyword evidence="3" id="KW-1185">Reference proteome</keyword>
<evidence type="ECO:0000313" key="3">
    <source>
        <dbReference type="Proteomes" id="UP000271974"/>
    </source>
</evidence>
<feature type="region of interest" description="Disordered" evidence="1">
    <location>
        <begin position="223"/>
        <end position="254"/>
    </location>
</feature>
<feature type="non-terminal residue" evidence="2">
    <location>
        <position position="691"/>
    </location>
</feature>
<evidence type="ECO:0000313" key="2">
    <source>
        <dbReference type="EMBL" id="RUS74279.1"/>
    </source>
</evidence>
<feature type="region of interest" description="Disordered" evidence="1">
    <location>
        <begin position="79"/>
        <end position="98"/>
    </location>
</feature>
<sequence length="691" mass="76739">HASPKHSREGVEASNKLFELLKSNILRELQHLQAVDTTNVSADKSVSDHVLAKSTQAHWREYPRELLSETEKADFRGTLSSHDYQDSGLRKGTSAQPPLTLRHIDPEVLKKMLRWKQAHKHEETKSVASTSKIMTLKLRMAKMFGRFSGRKLRRDLLSQLEAEVTDPSILHERPNIRPDIPPKQRVMNDTHSQVSHQNLADASGRCYAELNPLLRIHRERHVQTDPLTSQSKLSAQCMTEREKDRELPRRKSTQCNTDIDKAHFEPSLACLGSLEKLKSLSVNPQRIPAALEYISLLGLNTPNPSINCPQNPEPTGLDSRSKQVHQSMKAPAVADVSTSPCCYVDASDQTSPMAIGNNIISNIPMSNKIFASHTASNDTCTVNAAIHSGLRNHQTLSELYAVQNDCHKAAVKMCERGHSPGMVGLTGSRQTPTASITGNGECTFSSFKSTDQEPTCGKRRGNIGVAEGKMDNLDILKLAQNFLGNEASSLFLSAREWDKHTGDPKEKTCLNTEANTQNLTKSVTWKKGKFGNDSLNAVRSDDHRFRKTDSSEEPQQEVVIQIKEKQATYTKRPVLNDQNKTEKCVQQPRSKLTANKESTSDCKPAKETSIKQHGQISMSSPYVTDTESSLVNGNLLKLECPDQTFSDKVPASTSITTPRQTPLIVGPNNFHLSCGLPEPNIYKKEQIKPNG</sequence>
<feature type="compositionally biased region" description="Basic and acidic residues" evidence="1">
    <location>
        <begin position="598"/>
        <end position="610"/>
    </location>
</feature>
<feature type="compositionally biased region" description="Basic and acidic residues" evidence="1">
    <location>
        <begin position="171"/>
        <end position="188"/>
    </location>
</feature>
<dbReference type="EMBL" id="RQTK01000847">
    <property type="protein sequence ID" value="RUS74279.1"/>
    <property type="molecule type" value="Genomic_DNA"/>
</dbReference>
<reference evidence="2 3" key="1">
    <citation type="submission" date="2019-01" db="EMBL/GenBank/DDBJ databases">
        <title>A draft genome assembly of the solar-powered sea slug Elysia chlorotica.</title>
        <authorList>
            <person name="Cai H."/>
            <person name="Li Q."/>
            <person name="Fang X."/>
            <person name="Li J."/>
            <person name="Curtis N.E."/>
            <person name="Altenburger A."/>
            <person name="Shibata T."/>
            <person name="Feng M."/>
            <person name="Maeda T."/>
            <person name="Schwartz J.A."/>
            <person name="Shigenobu S."/>
            <person name="Lundholm N."/>
            <person name="Nishiyama T."/>
            <person name="Yang H."/>
            <person name="Hasebe M."/>
            <person name="Li S."/>
            <person name="Pierce S.K."/>
            <person name="Wang J."/>
        </authorList>
    </citation>
    <scope>NUCLEOTIDE SEQUENCE [LARGE SCALE GENOMIC DNA]</scope>
    <source>
        <strain evidence="2">EC2010</strain>
        <tissue evidence="2">Whole organism of an adult</tissue>
    </source>
</reference>
<gene>
    <name evidence="2" type="ORF">EGW08_017954</name>
</gene>
<feature type="compositionally biased region" description="Polar residues" evidence="1">
    <location>
        <begin position="587"/>
        <end position="597"/>
    </location>
</feature>
<protein>
    <submittedName>
        <fullName evidence="2">Uncharacterized protein</fullName>
    </submittedName>
</protein>
<organism evidence="2 3">
    <name type="scientific">Elysia chlorotica</name>
    <name type="common">Eastern emerald elysia</name>
    <name type="synonym">Sea slug</name>
    <dbReference type="NCBI Taxonomy" id="188477"/>
    <lineage>
        <taxon>Eukaryota</taxon>
        <taxon>Metazoa</taxon>
        <taxon>Spiralia</taxon>
        <taxon>Lophotrochozoa</taxon>
        <taxon>Mollusca</taxon>
        <taxon>Gastropoda</taxon>
        <taxon>Heterobranchia</taxon>
        <taxon>Euthyneura</taxon>
        <taxon>Panpulmonata</taxon>
        <taxon>Sacoglossa</taxon>
        <taxon>Placobranchoidea</taxon>
        <taxon>Plakobranchidae</taxon>
        <taxon>Elysia</taxon>
    </lineage>
</organism>
<accession>A0A433SY81</accession>
<proteinExistence type="predicted"/>
<dbReference type="Proteomes" id="UP000271974">
    <property type="component" value="Unassembled WGS sequence"/>
</dbReference>
<feature type="region of interest" description="Disordered" evidence="1">
    <location>
        <begin position="171"/>
        <end position="191"/>
    </location>
</feature>
<feature type="region of interest" description="Disordered" evidence="1">
    <location>
        <begin position="579"/>
        <end position="621"/>
    </location>
</feature>
<name>A0A433SY81_ELYCH</name>
<comment type="caution">
    <text evidence="2">The sequence shown here is derived from an EMBL/GenBank/DDBJ whole genome shotgun (WGS) entry which is preliminary data.</text>
</comment>
<dbReference type="AlphaFoldDB" id="A0A433SY81"/>
<feature type="non-terminal residue" evidence="2">
    <location>
        <position position="1"/>
    </location>
</feature>
<feature type="compositionally biased region" description="Basic and acidic residues" evidence="1">
    <location>
        <begin position="239"/>
        <end position="249"/>
    </location>
</feature>
<feature type="compositionally biased region" description="Polar residues" evidence="1">
    <location>
        <begin position="225"/>
        <end position="237"/>
    </location>
</feature>
<feature type="compositionally biased region" description="Polar residues" evidence="1">
    <location>
        <begin position="611"/>
        <end position="621"/>
    </location>
</feature>